<dbReference type="InterPro" id="IPR017900">
    <property type="entry name" value="4Fe4S_Fe_S_CS"/>
</dbReference>
<keyword evidence="4" id="KW-0677">Repeat</keyword>
<feature type="domain" description="4Fe-4S ferredoxin-type" evidence="8">
    <location>
        <begin position="44"/>
        <end position="78"/>
    </location>
</feature>
<dbReference type="Gene3D" id="3.30.70.20">
    <property type="match status" value="2"/>
</dbReference>
<keyword evidence="7" id="KW-0411">Iron-sulfur</keyword>
<evidence type="ECO:0000256" key="7">
    <source>
        <dbReference type="ARBA" id="ARBA00023014"/>
    </source>
</evidence>
<gene>
    <name evidence="9" type="ORF">GBM95_11315</name>
</gene>
<dbReference type="InterPro" id="IPR050954">
    <property type="entry name" value="ET_IronSulfur_Cluster-Binding"/>
</dbReference>
<name>A0A6I1EKI0_9BURK</name>
<organism evidence="9 10">
    <name type="scientific">Sutterella seckii</name>
    <dbReference type="NCBI Taxonomy" id="1944635"/>
    <lineage>
        <taxon>Bacteria</taxon>
        <taxon>Pseudomonadati</taxon>
        <taxon>Pseudomonadota</taxon>
        <taxon>Betaproteobacteria</taxon>
        <taxon>Burkholderiales</taxon>
        <taxon>Sutterellaceae</taxon>
        <taxon>Sutterella</taxon>
    </lineage>
</organism>
<evidence type="ECO:0000259" key="8">
    <source>
        <dbReference type="PROSITE" id="PS51379"/>
    </source>
</evidence>
<dbReference type="InterPro" id="IPR017896">
    <property type="entry name" value="4Fe4S_Fe-S-bd"/>
</dbReference>
<keyword evidence="3" id="KW-0479">Metal-binding</keyword>
<dbReference type="RefSeq" id="WP_152159194.1">
    <property type="nucleotide sequence ID" value="NZ_WEHX01000147.1"/>
</dbReference>
<protein>
    <submittedName>
        <fullName evidence="9">4Fe-4S dicluster domain-containing protein</fullName>
    </submittedName>
</protein>
<evidence type="ECO:0000313" key="9">
    <source>
        <dbReference type="EMBL" id="KAB7652390.1"/>
    </source>
</evidence>
<evidence type="ECO:0000256" key="1">
    <source>
        <dbReference type="ARBA" id="ARBA00022448"/>
    </source>
</evidence>
<dbReference type="CDD" id="cd10551">
    <property type="entry name" value="PsrB"/>
    <property type="match status" value="1"/>
</dbReference>
<dbReference type="Proteomes" id="UP000430564">
    <property type="component" value="Unassembled WGS sequence"/>
</dbReference>
<accession>A0A6I1EKI0</accession>
<dbReference type="OrthoDB" id="9779457at2"/>
<dbReference type="Pfam" id="PF13247">
    <property type="entry name" value="Fer4_11"/>
    <property type="match status" value="2"/>
</dbReference>
<keyword evidence="6" id="KW-0408">Iron</keyword>
<evidence type="ECO:0000256" key="4">
    <source>
        <dbReference type="ARBA" id="ARBA00022737"/>
    </source>
</evidence>
<dbReference type="PANTHER" id="PTHR43177">
    <property type="entry name" value="PROTEIN NRFC"/>
    <property type="match status" value="1"/>
</dbReference>
<evidence type="ECO:0000256" key="5">
    <source>
        <dbReference type="ARBA" id="ARBA00022982"/>
    </source>
</evidence>
<sequence length="210" mass="23546">MSKYGILFNVDKCIACQTCFVACKEENQLHPQMKWMRIERREDPRARIINYFRASCQHCEDPACMKVCPAKAISKGSFGEVLVNDEKCIGCRMCLAACPYGAPQFNETGAVSYWPDKAPLAERASEMHQKRITGKAEHCTLCTHRLRDGRQPACVENCSTGALRLIDYENLSKEDSALLEKAQMMTAKAGTNPKVRYLSARLDVTGLSLK</sequence>
<dbReference type="GO" id="GO:0051539">
    <property type="term" value="F:4 iron, 4 sulfur cluster binding"/>
    <property type="evidence" value="ECO:0007669"/>
    <property type="project" value="UniProtKB-KW"/>
</dbReference>
<dbReference type="EMBL" id="WEHX01000147">
    <property type="protein sequence ID" value="KAB7652390.1"/>
    <property type="molecule type" value="Genomic_DNA"/>
</dbReference>
<reference evidence="9 10" key="1">
    <citation type="submission" date="2019-10" db="EMBL/GenBank/DDBJ databases">
        <title>Genome diversity of Sutterella seckii.</title>
        <authorList>
            <person name="Chaplin A.V."/>
            <person name="Sokolova S.R."/>
            <person name="Mosin K.A."/>
            <person name="Ivanova E.L."/>
            <person name="Kochetkova T.O."/>
            <person name="Goltsov A.Y."/>
            <person name="Trofimov D.Y."/>
            <person name="Efimov B.A."/>
        </authorList>
    </citation>
    <scope>NUCLEOTIDE SEQUENCE [LARGE SCALE GENOMIC DNA]</scope>
    <source>
        <strain evidence="9 10">ASD393</strain>
    </source>
</reference>
<dbReference type="PANTHER" id="PTHR43177:SF5">
    <property type="entry name" value="ANAEROBIC DIMETHYL SULFOXIDE REDUCTASE CHAIN B-RELATED"/>
    <property type="match status" value="1"/>
</dbReference>
<keyword evidence="1" id="KW-0813">Transport</keyword>
<dbReference type="SUPFAM" id="SSF54862">
    <property type="entry name" value="4Fe-4S ferredoxins"/>
    <property type="match status" value="1"/>
</dbReference>
<comment type="caution">
    <text evidence="9">The sequence shown here is derived from an EMBL/GenBank/DDBJ whole genome shotgun (WGS) entry which is preliminary data.</text>
</comment>
<evidence type="ECO:0000256" key="2">
    <source>
        <dbReference type="ARBA" id="ARBA00022485"/>
    </source>
</evidence>
<evidence type="ECO:0000313" key="10">
    <source>
        <dbReference type="Proteomes" id="UP000430564"/>
    </source>
</evidence>
<proteinExistence type="predicted"/>
<dbReference type="GO" id="GO:0046872">
    <property type="term" value="F:metal ion binding"/>
    <property type="evidence" value="ECO:0007669"/>
    <property type="project" value="UniProtKB-KW"/>
</dbReference>
<dbReference type="PROSITE" id="PS00198">
    <property type="entry name" value="4FE4S_FER_1"/>
    <property type="match status" value="1"/>
</dbReference>
<keyword evidence="5" id="KW-0249">Electron transport</keyword>
<feature type="domain" description="4Fe-4S ferredoxin-type" evidence="8">
    <location>
        <begin position="4"/>
        <end position="34"/>
    </location>
</feature>
<evidence type="ECO:0000256" key="3">
    <source>
        <dbReference type="ARBA" id="ARBA00022723"/>
    </source>
</evidence>
<keyword evidence="2" id="KW-0004">4Fe-4S</keyword>
<dbReference type="PROSITE" id="PS51379">
    <property type="entry name" value="4FE4S_FER_2"/>
    <property type="match status" value="3"/>
</dbReference>
<feature type="domain" description="4Fe-4S ferredoxin-type" evidence="8">
    <location>
        <begin position="79"/>
        <end position="108"/>
    </location>
</feature>
<evidence type="ECO:0000256" key="6">
    <source>
        <dbReference type="ARBA" id="ARBA00023004"/>
    </source>
</evidence>
<dbReference type="AlphaFoldDB" id="A0A6I1EKI0"/>